<evidence type="ECO:0000256" key="4">
    <source>
        <dbReference type="ARBA" id="ARBA00022723"/>
    </source>
</evidence>
<keyword evidence="10" id="KW-1185">Reference proteome</keyword>
<name>A0A0D2KHK6_9CHLO</name>
<feature type="compositionally biased region" description="Pro residues" evidence="8">
    <location>
        <begin position="22"/>
        <end position="34"/>
    </location>
</feature>
<evidence type="ECO:0008006" key="11">
    <source>
        <dbReference type="Google" id="ProtNLM"/>
    </source>
</evidence>
<dbReference type="Proteomes" id="UP000054498">
    <property type="component" value="Unassembled WGS sequence"/>
</dbReference>
<dbReference type="PANTHER" id="PTHR24286">
    <property type="entry name" value="CYTOCHROME P450 26"/>
    <property type="match status" value="1"/>
</dbReference>
<comment type="similarity">
    <text evidence="2">Belongs to the cytochrome P450 family.</text>
</comment>
<dbReference type="KEGG" id="mng:MNEG_12669"/>
<dbReference type="GO" id="GO:0016705">
    <property type="term" value="F:oxidoreductase activity, acting on paired donors, with incorporation or reduction of molecular oxygen"/>
    <property type="evidence" value="ECO:0007669"/>
    <property type="project" value="InterPro"/>
</dbReference>
<evidence type="ECO:0000256" key="7">
    <source>
        <dbReference type="ARBA" id="ARBA00023033"/>
    </source>
</evidence>
<evidence type="ECO:0000256" key="3">
    <source>
        <dbReference type="ARBA" id="ARBA00022617"/>
    </source>
</evidence>
<dbReference type="EMBL" id="KK103585">
    <property type="protein sequence ID" value="KIY95293.1"/>
    <property type="molecule type" value="Genomic_DNA"/>
</dbReference>
<evidence type="ECO:0000256" key="6">
    <source>
        <dbReference type="ARBA" id="ARBA00023004"/>
    </source>
</evidence>
<evidence type="ECO:0000313" key="9">
    <source>
        <dbReference type="EMBL" id="KIY95293.1"/>
    </source>
</evidence>
<organism evidence="9 10">
    <name type="scientific">Monoraphidium neglectum</name>
    <dbReference type="NCBI Taxonomy" id="145388"/>
    <lineage>
        <taxon>Eukaryota</taxon>
        <taxon>Viridiplantae</taxon>
        <taxon>Chlorophyta</taxon>
        <taxon>core chlorophytes</taxon>
        <taxon>Chlorophyceae</taxon>
        <taxon>CS clade</taxon>
        <taxon>Sphaeropleales</taxon>
        <taxon>Selenastraceae</taxon>
        <taxon>Monoraphidium</taxon>
    </lineage>
</organism>
<evidence type="ECO:0000256" key="8">
    <source>
        <dbReference type="SAM" id="MobiDB-lite"/>
    </source>
</evidence>
<evidence type="ECO:0000256" key="5">
    <source>
        <dbReference type="ARBA" id="ARBA00023002"/>
    </source>
</evidence>
<dbReference type="SUPFAM" id="SSF48264">
    <property type="entry name" value="Cytochrome P450"/>
    <property type="match status" value="1"/>
</dbReference>
<evidence type="ECO:0000256" key="2">
    <source>
        <dbReference type="ARBA" id="ARBA00010617"/>
    </source>
</evidence>
<feature type="region of interest" description="Disordered" evidence="8">
    <location>
        <begin position="1"/>
        <end position="34"/>
    </location>
</feature>
<dbReference type="Gene3D" id="1.10.630.10">
    <property type="entry name" value="Cytochrome P450"/>
    <property type="match status" value="1"/>
</dbReference>
<keyword evidence="5" id="KW-0560">Oxidoreductase</keyword>
<dbReference type="GO" id="GO:0004497">
    <property type="term" value="F:monooxygenase activity"/>
    <property type="evidence" value="ECO:0007669"/>
    <property type="project" value="UniProtKB-KW"/>
</dbReference>
<dbReference type="GO" id="GO:0005506">
    <property type="term" value="F:iron ion binding"/>
    <property type="evidence" value="ECO:0007669"/>
    <property type="project" value="InterPro"/>
</dbReference>
<comment type="cofactor">
    <cofactor evidence="1">
        <name>heme</name>
        <dbReference type="ChEBI" id="CHEBI:30413"/>
    </cofactor>
</comment>
<dbReference type="OrthoDB" id="3945418at2759"/>
<proteinExistence type="inferred from homology"/>
<dbReference type="InterPro" id="IPR001128">
    <property type="entry name" value="Cyt_P450"/>
</dbReference>
<keyword evidence="4" id="KW-0479">Metal-binding</keyword>
<dbReference type="AlphaFoldDB" id="A0A0D2KHK6"/>
<dbReference type="GO" id="GO:0016125">
    <property type="term" value="P:sterol metabolic process"/>
    <property type="evidence" value="ECO:0007669"/>
    <property type="project" value="TreeGrafter"/>
</dbReference>
<keyword evidence="6" id="KW-0408">Iron</keyword>
<dbReference type="RefSeq" id="XP_013894313.1">
    <property type="nucleotide sequence ID" value="XM_014038859.1"/>
</dbReference>
<evidence type="ECO:0000313" key="10">
    <source>
        <dbReference type="Proteomes" id="UP000054498"/>
    </source>
</evidence>
<gene>
    <name evidence="9" type="ORF">MNEG_12669</name>
</gene>
<dbReference type="Pfam" id="PF00067">
    <property type="entry name" value="p450"/>
    <property type="match status" value="1"/>
</dbReference>
<keyword evidence="7" id="KW-0503">Monooxygenase</keyword>
<feature type="compositionally biased region" description="Low complexity" evidence="8">
    <location>
        <begin position="8"/>
        <end position="21"/>
    </location>
</feature>
<accession>A0A0D2KHK6</accession>
<dbReference type="InterPro" id="IPR036396">
    <property type="entry name" value="Cyt_P450_sf"/>
</dbReference>
<dbReference type="GO" id="GO:0020037">
    <property type="term" value="F:heme binding"/>
    <property type="evidence" value="ECO:0007669"/>
    <property type="project" value="InterPro"/>
</dbReference>
<dbReference type="GeneID" id="25730054"/>
<evidence type="ECO:0000256" key="1">
    <source>
        <dbReference type="ARBA" id="ARBA00001971"/>
    </source>
</evidence>
<protein>
    <recommendedName>
        <fullName evidence="11">Cytochrome P450</fullName>
    </recommendedName>
</protein>
<reference evidence="9 10" key="1">
    <citation type="journal article" date="2013" name="BMC Genomics">
        <title>Reconstruction of the lipid metabolism for the microalga Monoraphidium neglectum from its genome sequence reveals characteristics suitable for biofuel production.</title>
        <authorList>
            <person name="Bogen C."/>
            <person name="Al-Dilaimi A."/>
            <person name="Albersmeier A."/>
            <person name="Wichmann J."/>
            <person name="Grundmann M."/>
            <person name="Rupp O."/>
            <person name="Lauersen K.J."/>
            <person name="Blifernez-Klassen O."/>
            <person name="Kalinowski J."/>
            <person name="Goesmann A."/>
            <person name="Mussgnug J.H."/>
            <person name="Kruse O."/>
        </authorList>
    </citation>
    <scope>NUCLEOTIDE SEQUENCE [LARGE SCALE GENOMIC DNA]</scope>
    <source>
        <strain evidence="9 10">SAG 48.87</strain>
    </source>
</reference>
<dbReference type="PANTHER" id="PTHR24286:SF24">
    <property type="entry name" value="LANOSTEROL 14-ALPHA DEMETHYLASE"/>
    <property type="match status" value="1"/>
</dbReference>
<sequence length="261" mass="27917">MNAFAGHPAAPTRAQARDAPAAGPPPAAGAPGAPPGRCPVLAALPPPPTAAVPWYRRLMQFRDPLNFQATLLSSADVVTTPAQIGFPEMVVPGTAEFAKAVLAREGDLTEVAPFLVLGDLVGEGTMGLMQEPGHREFRNLLAPAFTYEAINGRFLPEIAAIVGRTLERWEGAGAPVKAYDAFKRMTFEIIMNVMMGKEYAAAEIDRLHEMFTTYTGGMAQFPQWDVPFLKYGKAMQVGGSFPWGSSPWGDLDDVAPAPGTF</sequence>
<keyword evidence="3" id="KW-0349">Heme</keyword>